<comment type="catalytic activity">
    <reaction evidence="10">
        <text>di-trans,octa-cis-undecaprenyl diphospho-N-acetyl-alpha-D-muramoyl-L-alanyl-D-glutamyl-meso-2,6-diaminopimeloyl-D-alanyl-D-alanine + UDP-N-acetyl-alpha-D-glucosamine = di-trans,octa-cis-undecaprenyl diphospho-[N-acetyl-alpha-D-glucosaminyl-(1-&gt;4)]-N-acetyl-alpha-D-muramoyl-L-alanyl-D-glutamyl-meso-2,6-diaminopimeloyl-D-alanyl-D-alanine + UDP + H(+)</text>
        <dbReference type="Rhea" id="RHEA:31227"/>
        <dbReference type="ChEBI" id="CHEBI:15378"/>
        <dbReference type="ChEBI" id="CHEBI:57705"/>
        <dbReference type="ChEBI" id="CHEBI:58223"/>
        <dbReference type="ChEBI" id="CHEBI:61387"/>
        <dbReference type="ChEBI" id="CHEBI:61388"/>
        <dbReference type="EC" id="2.4.1.227"/>
    </reaction>
</comment>
<dbReference type="GO" id="GO:0005886">
    <property type="term" value="C:plasma membrane"/>
    <property type="evidence" value="ECO:0007669"/>
    <property type="project" value="UniProtKB-SubCell"/>
</dbReference>
<evidence type="ECO:0000256" key="11">
    <source>
        <dbReference type="SAM" id="Phobius"/>
    </source>
</evidence>
<comment type="similarity">
    <text evidence="10">Belongs to the glycosyltransferase 28 family. MurG subfamily.</text>
</comment>
<feature type="transmembrane region" description="Helical" evidence="11">
    <location>
        <begin position="102"/>
        <end position="122"/>
    </location>
</feature>
<proteinExistence type="inferred from homology"/>
<dbReference type="PANTHER" id="PTHR21015">
    <property type="entry name" value="UDP-N-ACETYLGLUCOSAMINE--N-ACETYLMURAMYL-(PENTAPEPTIDE) PYROPHOSPHORYL-UNDECAPRENOL N-ACETYLGLUCOSAMINE TRANSFERASE 1"/>
    <property type="match status" value="1"/>
</dbReference>
<evidence type="ECO:0000313" key="15">
    <source>
        <dbReference type="Proteomes" id="UP000182860"/>
    </source>
</evidence>
<accession>A0A1J4TB12</accession>
<evidence type="ECO:0000256" key="4">
    <source>
        <dbReference type="ARBA" id="ARBA00022679"/>
    </source>
</evidence>
<dbReference type="Gene3D" id="3.40.50.2000">
    <property type="entry name" value="Glycogen Phosphorylase B"/>
    <property type="match status" value="2"/>
</dbReference>
<keyword evidence="3 10" id="KW-0328">Glycosyltransferase</keyword>
<sequence length="358" mass="39718">MKSNNQAKVIMLSGGGTGGSVTPLLALADYLKQDNPAVYNFIFVGTNSGPERYLAESVQILFLPIMSGKWRRYFSFKNVADIFKIILAFFQALYLLRKYRPHLLISAGGFVSVPLAYAAYCLRIPVLIHQQDIRAGLANRLMAKVAKRVTVTFVESLKDYGPKALWVGNPINERIDNSLNLWQKYNLDSNRPLLLVLGGGTGSVFINRLIKDSLKSLLEFCQVVHITGSGKKENLAPKTDYLPLEFIAHDEVLWFMAKARAVVSRSGLGVLTEISALGQASILIPMPNSHQEDNAAIFVEHQAAIVLSEKNLSTDVFINQVRELMANKKLHDTLCSLAKDVIKSANEALKKIVNELLF</sequence>
<evidence type="ECO:0000256" key="1">
    <source>
        <dbReference type="ARBA" id="ARBA00022475"/>
    </source>
</evidence>
<dbReference type="InterPro" id="IPR007235">
    <property type="entry name" value="Glyco_trans_28_C"/>
</dbReference>
<dbReference type="GO" id="GO:0005975">
    <property type="term" value="P:carbohydrate metabolic process"/>
    <property type="evidence" value="ECO:0007669"/>
    <property type="project" value="InterPro"/>
</dbReference>
<dbReference type="Pfam" id="PF04101">
    <property type="entry name" value="Glyco_tran_28_C"/>
    <property type="match status" value="1"/>
</dbReference>
<dbReference type="Proteomes" id="UP000182860">
    <property type="component" value="Unassembled WGS sequence"/>
</dbReference>
<comment type="caution">
    <text evidence="14">The sequence shown here is derived from an EMBL/GenBank/DDBJ whole genome shotgun (WGS) entry which is preliminary data.</text>
</comment>
<evidence type="ECO:0000313" key="14">
    <source>
        <dbReference type="EMBL" id="OIO08083.1"/>
    </source>
</evidence>
<evidence type="ECO:0000259" key="13">
    <source>
        <dbReference type="Pfam" id="PF04101"/>
    </source>
</evidence>
<evidence type="ECO:0000256" key="7">
    <source>
        <dbReference type="ARBA" id="ARBA00023136"/>
    </source>
</evidence>
<gene>
    <name evidence="10" type="primary">murG</name>
    <name evidence="14" type="ORF">AUJ35_00940</name>
</gene>
<dbReference type="Pfam" id="PF03033">
    <property type="entry name" value="Glyco_transf_28"/>
    <property type="match status" value="1"/>
</dbReference>
<keyword evidence="11" id="KW-0812">Transmembrane</keyword>
<dbReference type="AlphaFoldDB" id="A0A1J4TB12"/>
<comment type="caution">
    <text evidence="10">Lacks conserved residue(s) required for the propagation of feature annotation.</text>
</comment>
<feature type="domain" description="Glycosyl transferase family 28 C-terminal" evidence="13">
    <location>
        <begin position="194"/>
        <end position="329"/>
    </location>
</feature>
<organism evidence="14 15">
    <name type="scientific">Candidatus Falkowbacteria bacterium CG1_02_41_21</name>
    <dbReference type="NCBI Taxonomy" id="1805147"/>
    <lineage>
        <taxon>Bacteria</taxon>
        <taxon>Candidatus Falkowiibacteriota</taxon>
    </lineage>
</organism>
<dbReference type="GO" id="GO:0008360">
    <property type="term" value="P:regulation of cell shape"/>
    <property type="evidence" value="ECO:0007669"/>
    <property type="project" value="UniProtKB-KW"/>
</dbReference>
<dbReference type="UniPathway" id="UPA00219"/>
<feature type="binding site" evidence="10">
    <location>
        <position position="291"/>
    </location>
    <ligand>
        <name>UDP-N-acetyl-alpha-D-glucosamine</name>
        <dbReference type="ChEBI" id="CHEBI:57705"/>
    </ligand>
</feature>
<evidence type="ECO:0000256" key="2">
    <source>
        <dbReference type="ARBA" id="ARBA00022618"/>
    </source>
</evidence>
<keyword evidence="4 10" id="KW-0808">Transferase</keyword>
<keyword evidence="2 10" id="KW-0132">Cell division</keyword>
<dbReference type="GO" id="GO:0009252">
    <property type="term" value="P:peptidoglycan biosynthetic process"/>
    <property type="evidence" value="ECO:0007669"/>
    <property type="project" value="UniProtKB-UniRule"/>
</dbReference>
<keyword evidence="11" id="KW-1133">Transmembrane helix</keyword>
<dbReference type="SUPFAM" id="SSF53756">
    <property type="entry name" value="UDP-Glycosyltransferase/glycogen phosphorylase"/>
    <property type="match status" value="1"/>
</dbReference>
<keyword evidence="9 10" id="KW-0961">Cell wall biogenesis/degradation</keyword>
<dbReference type="CDD" id="cd03785">
    <property type="entry name" value="GT28_MurG"/>
    <property type="match status" value="1"/>
</dbReference>
<evidence type="ECO:0000256" key="10">
    <source>
        <dbReference type="HAMAP-Rule" id="MF_00033"/>
    </source>
</evidence>
<keyword evidence="1 10" id="KW-1003">Cell membrane</keyword>
<comment type="function">
    <text evidence="10">Cell wall formation. Catalyzes the transfer of a GlcNAc subunit on undecaprenyl-pyrophosphoryl-MurNAc-pentapeptide (lipid intermediate I) to form undecaprenyl-pyrophosphoryl-MurNAc-(pentapeptide)GlcNAc (lipid intermediate II).</text>
</comment>
<reference evidence="14 15" key="1">
    <citation type="journal article" date="2016" name="Environ. Microbiol.">
        <title>Genomic resolution of a cold subsurface aquifer community provides metabolic insights for novel microbes adapted to high CO concentrations.</title>
        <authorList>
            <person name="Probst A.J."/>
            <person name="Castelle C.J."/>
            <person name="Singh A."/>
            <person name="Brown C.T."/>
            <person name="Anantharaman K."/>
            <person name="Sharon I."/>
            <person name="Hug L.A."/>
            <person name="Burstein D."/>
            <person name="Emerson J.B."/>
            <person name="Thomas B.C."/>
            <person name="Banfield J.F."/>
        </authorList>
    </citation>
    <scope>NUCLEOTIDE SEQUENCE [LARGE SCALE GENOMIC DNA]</scope>
    <source>
        <strain evidence="14">CG1_02_41_21</strain>
    </source>
</reference>
<name>A0A1J4TB12_9BACT</name>
<comment type="subcellular location">
    <subcellularLocation>
        <location evidence="10">Cell membrane</location>
        <topology evidence="10">Peripheral membrane protein</topology>
        <orientation evidence="10">Cytoplasmic side</orientation>
    </subcellularLocation>
</comment>
<dbReference type="PANTHER" id="PTHR21015:SF27">
    <property type="entry name" value="UDP-N-ACETYLGLUCOSAMINE--N-ACETYLMURAMYL-(PENTAPEPTIDE) PYROPHOSPHORYL-UNDECAPRENOL N-ACETYLGLUCOSAMINE TRANSFERASE"/>
    <property type="match status" value="1"/>
</dbReference>
<feature type="domain" description="Glycosyltransferase family 28 N-terminal" evidence="12">
    <location>
        <begin position="10"/>
        <end position="150"/>
    </location>
</feature>
<dbReference type="GO" id="GO:0050511">
    <property type="term" value="F:undecaprenyldiphospho-muramoylpentapeptide beta-N-acetylglucosaminyltransferase activity"/>
    <property type="evidence" value="ECO:0007669"/>
    <property type="project" value="UniProtKB-UniRule"/>
</dbReference>
<evidence type="ECO:0000256" key="6">
    <source>
        <dbReference type="ARBA" id="ARBA00022984"/>
    </source>
</evidence>
<evidence type="ECO:0000256" key="5">
    <source>
        <dbReference type="ARBA" id="ARBA00022960"/>
    </source>
</evidence>
<dbReference type="EC" id="2.4.1.227" evidence="10"/>
<dbReference type="HAMAP" id="MF_00033">
    <property type="entry name" value="MurG"/>
    <property type="match status" value="1"/>
</dbReference>
<feature type="binding site" evidence="10">
    <location>
        <begin position="17"/>
        <end position="19"/>
    </location>
    <ligand>
        <name>UDP-N-acetyl-alpha-D-glucosamine</name>
        <dbReference type="ChEBI" id="CHEBI:57705"/>
    </ligand>
</feature>
<keyword evidence="7 10" id="KW-0472">Membrane</keyword>
<comment type="pathway">
    <text evidence="10">Cell wall biogenesis; peptidoglycan biosynthesis.</text>
</comment>
<dbReference type="GO" id="GO:0071555">
    <property type="term" value="P:cell wall organization"/>
    <property type="evidence" value="ECO:0007669"/>
    <property type="project" value="UniProtKB-KW"/>
</dbReference>
<dbReference type="EMBL" id="MNUV01000016">
    <property type="protein sequence ID" value="OIO08083.1"/>
    <property type="molecule type" value="Genomic_DNA"/>
</dbReference>
<keyword evidence="6 10" id="KW-0573">Peptidoglycan synthesis</keyword>
<dbReference type="InterPro" id="IPR006009">
    <property type="entry name" value="GlcNAc_MurG"/>
</dbReference>
<protein>
    <recommendedName>
        <fullName evidence="10">UDP-N-acetylglucosamine--N-acetylmuramyl-(pentapeptide) pyrophosphoryl-undecaprenol N-acetylglucosamine transferase</fullName>
        <ecNumber evidence="10">2.4.1.227</ecNumber>
    </recommendedName>
    <alternativeName>
        <fullName evidence="10">Undecaprenyl-PP-MurNAc-pentapeptide-UDPGlcNAc GlcNAc transferase</fullName>
    </alternativeName>
</protein>
<keyword evidence="8 10" id="KW-0131">Cell cycle</keyword>
<feature type="transmembrane region" description="Helical" evidence="11">
    <location>
        <begin position="79"/>
        <end position="96"/>
    </location>
</feature>
<dbReference type="GO" id="GO:0051301">
    <property type="term" value="P:cell division"/>
    <property type="evidence" value="ECO:0007669"/>
    <property type="project" value="UniProtKB-KW"/>
</dbReference>
<evidence type="ECO:0000256" key="8">
    <source>
        <dbReference type="ARBA" id="ARBA00023306"/>
    </source>
</evidence>
<dbReference type="InterPro" id="IPR004276">
    <property type="entry name" value="GlycoTrans_28_N"/>
</dbReference>
<keyword evidence="5 10" id="KW-0133">Cell shape</keyword>
<evidence type="ECO:0000256" key="3">
    <source>
        <dbReference type="ARBA" id="ARBA00022676"/>
    </source>
</evidence>
<evidence type="ECO:0000256" key="9">
    <source>
        <dbReference type="ARBA" id="ARBA00023316"/>
    </source>
</evidence>
<dbReference type="GO" id="GO:0051991">
    <property type="term" value="F:UDP-N-acetyl-D-glucosamine:N-acetylmuramoyl-L-alanyl-D-glutamyl-meso-2,6-diaminopimelyl-D-alanyl-D-alanine-diphosphoundecaprenol 4-beta-N-acetylglucosaminlytransferase activity"/>
    <property type="evidence" value="ECO:0007669"/>
    <property type="project" value="RHEA"/>
</dbReference>
<evidence type="ECO:0000259" key="12">
    <source>
        <dbReference type="Pfam" id="PF03033"/>
    </source>
</evidence>